<accession>A0A7J8B209</accession>
<proteinExistence type="predicted"/>
<reference evidence="1 2" key="1">
    <citation type="journal article" date="2020" name="Nature">
        <title>Six reference-quality genomes reveal evolution of bat adaptations.</title>
        <authorList>
            <person name="Jebb D."/>
            <person name="Huang Z."/>
            <person name="Pippel M."/>
            <person name="Hughes G.M."/>
            <person name="Lavrichenko K."/>
            <person name="Devanna P."/>
            <person name="Winkler S."/>
            <person name="Jermiin L.S."/>
            <person name="Skirmuntt E.C."/>
            <person name="Katzourakis A."/>
            <person name="Burkitt-Gray L."/>
            <person name="Ray D.A."/>
            <person name="Sullivan K.A.M."/>
            <person name="Roscito J.G."/>
            <person name="Kirilenko B.M."/>
            <person name="Davalos L.M."/>
            <person name="Corthals A.P."/>
            <person name="Power M.L."/>
            <person name="Jones G."/>
            <person name="Ransome R.D."/>
            <person name="Dechmann D.K.N."/>
            <person name="Locatelli A.G."/>
            <person name="Puechmaille S.J."/>
            <person name="Fedrigo O."/>
            <person name="Jarvis E.D."/>
            <person name="Hiller M."/>
            <person name="Vernes S.C."/>
            <person name="Myers E.W."/>
            <person name="Teeling E.C."/>
        </authorList>
    </citation>
    <scope>NUCLEOTIDE SEQUENCE [LARGE SCALE GENOMIC DNA]</scope>
    <source>
        <strain evidence="1">MPipKuh1</strain>
        <tissue evidence="1">Flight muscle</tissue>
    </source>
</reference>
<organism evidence="1 2">
    <name type="scientific">Pipistrellus kuhlii</name>
    <name type="common">Kuhl's pipistrelle</name>
    <dbReference type="NCBI Taxonomy" id="59472"/>
    <lineage>
        <taxon>Eukaryota</taxon>
        <taxon>Metazoa</taxon>
        <taxon>Chordata</taxon>
        <taxon>Craniata</taxon>
        <taxon>Vertebrata</taxon>
        <taxon>Euteleostomi</taxon>
        <taxon>Mammalia</taxon>
        <taxon>Eutheria</taxon>
        <taxon>Laurasiatheria</taxon>
        <taxon>Chiroptera</taxon>
        <taxon>Yangochiroptera</taxon>
        <taxon>Vespertilionidae</taxon>
        <taxon>Pipistrellus</taxon>
    </lineage>
</organism>
<dbReference type="Proteomes" id="UP000558488">
    <property type="component" value="Unassembled WGS sequence"/>
</dbReference>
<comment type="caution">
    <text evidence="1">The sequence shown here is derived from an EMBL/GenBank/DDBJ whole genome shotgun (WGS) entry which is preliminary data.</text>
</comment>
<evidence type="ECO:0000313" key="1">
    <source>
        <dbReference type="EMBL" id="KAF6392516.1"/>
    </source>
</evidence>
<dbReference type="EMBL" id="JACAGB010000001">
    <property type="protein sequence ID" value="KAF6392516.1"/>
    <property type="molecule type" value="Genomic_DNA"/>
</dbReference>
<sequence length="166" mass="18464">MDTQPDTLLNQAQVSLNKLSAHLCRECYSVKHSPLPQGDLSGVGCPARRREVDSPVEAGVCVCACTCVCVCVCVCTERSSRGACRPWEDCGQWGWRSGGWWQGTRALLRAGKEGRGWGESRRHLLLTPLTHLDTQSSDNRIRIQLFKAPILWSNQSSCQAPWLHDD</sequence>
<dbReference type="AlphaFoldDB" id="A0A7J8B209"/>
<keyword evidence="2" id="KW-1185">Reference proteome</keyword>
<gene>
    <name evidence="1" type="ORF">mPipKuh1_007722</name>
</gene>
<protein>
    <submittedName>
        <fullName evidence="1">Uncharacterized protein</fullName>
    </submittedName>
</protein>
<evidence type="ECO:0000313" key="2">
    <source>
        <dbReference type="Proteomes" id="UP000558488"/>
    </source>
</evidence>
<name>A0A7J8B209_PIPKU</name>